<sequence>MVEKLKNGDYRVYPGSTRIMQFNLKPTPIIFCGFERPQFLPTEWAQAGFEYKTLYTTLPDPTPLENSVKELSAGFADTAYELARSSMMKRGFTPVKEPAASVDRCSPGLEPICDTYAEATCQSFALGKACGFHWRSNDGHDIVVTTTVGYVSA</sequence>
<protein>
    <submittedName>
        <fullName evidence="1">Uncharacterized protein</fullName>
    </submittedName>
</protein>
<keyword evidence="2" id="KW-1185">Reference proteome</keyword>
<dbReference type="Proteomes" id="UP001165667">
    <property type="component" value="Unassembled WGS sequence"/>
</dbReference>
<dbReference type="EMBL" id="JAMOIM010000178">
    <property type="protein sequence ID" value="MCW6513311.1"/>
    <property type="molecule type" value="Genomic_DNA"/>
</dbReference>
<comment type="caution">
    <text evidence="1">The sequence shown here is derived from an EMBL/GenBank/DDBJ whole genome shotgun (WGS) entry which is preliminary data.</text>
</comment>
<dbReference type="AlphaFoldDB" id="A0AA41Z329"/>
<accession>A0AA41Z329</accession>
<evidence type="ECO:0000313" key="2">
    <source>
        <dbReference type="Proteomes" id="UP001165667"/>
    </source>
</evidence>
<reference evidence="1" key="1">
    <citation type="submission" date="2022-05" db="EMBL/GenBank/DDBJ databases">
        <authorList>
            <person name="Pankratov T."/>
        </authorList>
    </citation>
    <scope>NUCLEOTIDE SEQUENCE</scope>
    <source>
        <strain evidence="1">BP6-180914</strain>
    </source>
</reference>
<proteinExistence type="predicted"/>
<feature type="non-terminal residue" evidence="1">
    <location>
        <position position="153"/>
    </location>
</feature>
<dbReference type="RefSeq" id="WP_282589681.1">
    <property type="nucleotide sequence ID" value="NZ_JAMOIM010000178.1"/>
</dbReference>
<organism evidence="1 2">
    <name type="scientific">Lichenifustis flavocetrariae</name>
    <dbReference type="NCBI Taxonomy" id="2949735"/>
    <lineage>
        <taxon>Bacteria</taxon>
        <taxon>Pseudomonadati</taxon>
        <taxon>Pseudomonadota</taxon>
        <taxon>Alphaproteobacteria</taxon>
        <taxon>Hyphomicrobiales</taxon>
        <taxon>Lichenihabitantaceae</taxon>
        <taxon>Lichenifustis</taxon>
    </lineage>
</organism>
<evidence type="ECO:0000313" key="1">
    <source>
        <dbReference type="EMBL" id="MCW6513311.1"/>
    </source>
</evidence>
<name>A0AA41Z329_9HYPH</name>
<gene>
    <name evidence="1" type="ORF">M8523_36425</name>
</gene>